<feature type="domain" description="Ion transport" evidence="14">
    <location>
        <begin position="2"/>
        <end position="239"/>
    </location>
</feature>
<dbReference type="InParanoid" id="G0QML8"/>
<keyword evidence="16" id="KW-1185">Reference proteome</keyword>
<dbReference type="PANTHER" id="PTHR45628:SF7">
    <property type="entry name" value="VOLTAGE-DEPENDENT CALCIUM CHANNEL TYPE A SUBUNIT ALPHA-1"/>
    <property type="match status" value="1"/>
</dbReference>
<feature type="transmembrane region" description="Helical" evidence="13">
    <location>
        <begin position="1240"/>
        <end position="1263"/>
    </location>
</feature>
<keyword evidence="3" id="KW-0109">Calcium transport</keyword>
<dbReference type="GO" id="GO:0005891">
    <property type="term" value="C:voltage-gated calcium channel complex"/>
    <property type="evidence" value="ECO:0007669"/>
    <property type="project" value="TreeGrafter"/>
</dbReference>
<dbReference type="PANTHER" id="PTHR45628">
    <property type="entry name" value="VOLTAGE-DEPENDENT CALCIUM CHANNEL TYPE A SUBUNIT ALPHA-1"/>
    <property type="match status" value="1"/>
</dbReference>
<keyword evidence="5 13" id="KW-0812">Transmembrane</keyword>
<dbReference type="SUPFAM" id="SSF81324">
    <property type="entry name" value="Voltage-gated potassium channels"/>
    <property type="match status" value="3"/>
</dbReference>
<evidence type="ECO:0000256" key="8">
    <source>
        <dbReference type="ARBA" id="ARBA00022989"/>
    </source>
</evidence>
<feature type="domain" description="Ion transport" evidence="14">
    <location>
        <begin position="428"/>
        <end position="544"/>
    </location>
</feature>
<evidence type="ECO:0000256" key="7">
    <source>
        <dbReference type="ARBA" id="ARBA00022882"/>
    </source>
</evidence>
<evidence type="ECO:0000313" key="15">
    <source>
        <dbReference type="EMBL" id="EGR33537.1"/>
    </source>
</evidence>
<keyword evidence="10 13" id="KW-0472">Membrane</keyword>
<keyword evidence="12" id="KW-0407">Ion channel</keyword>
<dbReference type="InterPro" id="IPR027359">
    <property type="entry name" value="Volt_channel_dom_sf"/>
</dbReference>
<feature type="transmembrane region" description="Helical" evidence="13">
    <location>
        <begin position="959"/>
        <end position="976"/>
    </location>
</feature>
<keyword evidence="6" id="KW-0106">Calcium</keyword>
<keyword evidence="9" id="KW-0406">Ion transport</keyword>
<dbReference type="InterPro" id="IPR005821">
    <property type="entry name" value="Ion_trans_dom"/>
</dbReference>
<feature type="transmembrane region" description="Helical" evidence="13">
    <location>
        <begin position="315"/>
        <end position="334"/>
    </location>
</feature>
<name>G0QML8_ICHMU</name>
<evidence type="ECO:0000256" key="1">
    <source>
        <dbReference type="ARBA" id="ARBA00004141"/>
    </source>
</evidence>
<dbReference type="Gene3D" id="1.10.287.70">
    <property type="match status" value="4"/>
</dbReference>
<feature type="transmembrane region" description="Helical" evidence="13">
    <location>
        <begin position="803"/>
        <end position="832"/>
    </location>
</feature>
<evidence type="ECO:0000256" key="6">
    <source>
        <dbReference type="ARBA" id="ARBA00022837"/>
    </source>
</evidence>
<evidence type="ECO:0000256" key="5">
    <source>
        <dbReference type="ARBA" id="ARBA00022692"/>
    </source>
</evidence>
<dbReference type="EMBL" id="GL983427">
    <property type="protein sequence ID" value="EGR33537.1"/>
    <property type="molecule type" value="Genomic_DNA"/>
</dbReference>
<dbReference type="Pfam" id="PF00520">
    <property type="entry name" value="Ion_trans"/>
    <property type="match status" value="4"/>
</dbReference>
<organism evidence="15 16">
    <name type="scientific">Ichthyophthirius multifiliis</name>
    <name type="common">White spot disease agent</name>
    <name type="synonym">Ich</name>
    <dbReference type="NCBI Taxonomy" id="5932"/>
    <lineage>
        <taxon>Eukaryota</taxon>
        <taxon>Sar</taxon>
        <taxon>Alveolata</taxon>
        <taxon>Ciliophora</taxon>
        <taxon>Intramacronucleata</taxon>
        <taxon>Oligohymenophorea</taxon>
        <taxon>Hymenostomatida</taxon>
        <taxon>Ophryoglenina</taxon>
        <taxon>Ichthyophthirius</taxon>
    </lineage>
</organism>
<evidence type="ECO:0000256" key="2">
    <source>
        <dbReference type="ARBA" id="ARBA00022448"/>
    </source>
</evidence>
<dbReference type="Gene3D" id="1.20.120.350">
    <property type="entry name" value="Voltage-gated potassium channels. Chain C"/>
    <property type="match status" value="2"/>
</dbReference>
<feature type="transmembrane region" description="Helical" evidence="13">
    <location>
        <begin position="1060"/>
        <end position="1079"/>
    </location>
</feature>
<dbReference type="GO" id="GO:0098703">
    <property type="term" value="P:calcium ion import across plasma membrane"/>
    <property type="evidence" value="ECO:0007669"/>
    <property type="project" value="TreeGrafter"/>
</dbReference>
<feature type="transmembrane region" description="Helical" evidence="13">
    <location>
        <begin position="1212"/>
        <end position="1228"/>
    </location>
</feature>
<feature type="transmembrane region" description="Helical" evidence="13">
    <location>
        <begin position="1126"/>
        <end position="1151"/>
    </location>
</feature>
<accession>G0QML8</accession>
<evidence type="ECO:0000259" key="14">
    <source>
        <dbReference type="Pfam" id="PF00520"/>
    </source>
</evidence>
<feature type="transmembrane region" description="Helical" evidence="13">
    <location>
        <begin position="390"/>
        <end position="409"/>
    </location>
</feature>
<sequence>MVDTLVLIGLLSNLIFLFHHNADPYFLIAIKVFASFCHIKITQHIKFLQILLNRFIRALIKLKYSFIRLLVVMMFYSILGLQLFKDNMNYRCRITPYPQYQYDKWEIFNNIPFLCGKWSCPEKYQNIQQLNLTIQYIFFITSSYCRSPKEFDVTFDEKETDIVNMNFSFTKFDNIGYSFLTIFHLTRTTGWSSITFLHWRHTETVIVGFYVVSVMIICAYTLANMILAILYQSYEEQTQVKDLKEYKSQEEQFIKQQIQFQVSAFQKMKYIENSSNKQKSLQKVKSALKRIIFNIKMDYHSYTNMNIFKKMIYSNYYKTFQNLYIFVQIIMLLIDRELISKNQIDISSKLTRLLIICNALILQQRYKKIQQLEFINIKVLILNKIYFKSALNIIDLIILFLVLLTRLSLFQDKPMYISIIKGIQIFPKEIFQLLTLIIIYALILGLLGYQIFQSKAKYQLNSYIKDQINGYSPRVNFDNIENAFQAVLLMLLNEEWHMAMYNFMRTYSEMSCFFWIFIVSTGELLLMKLLIAIFINKYLYFIKQQKEQSKQINQIISQALLQIQGIDVVSEKQSNTKRYDEQQKQINTNLKLASLQYSNIQISPQKEHNYDISNQKFPQNSSLSNRQIIVKEKNQINYRQNSQDNTFQYLQINNQQKLQQQTKEIQAHKLNNEQVYLNYEKKSKQISQKIDKNYKFQNFMIMVCLINCILMPFNSPLMNPHSEFSQMLKYLDYLITFLYLFEILIKMSAQGYQYFKNQENKFEFGLFIVNVLNFIFSQQTMILKLFRPLRIFKLIKYFQSMKILIISLFKSVSLLIKLVIFAFCFMLILVVYPLKILKGKMKYCTLSEGTDIHSCMDLGGDWLNQDFNWDNTLISLFNLYLIATSEGWSEFIFQAQDAYELNYGPVRLYNKYWSYFFIIFFFIINILVINTFVGALIDKFSNINNKYYLYILNALQKKYYIQLFIISLVLIFKKAIPPKKEDRLRFILYEYIKNKRYKFLINLSIILSIIQFSIEYQGQSEIYQLIQDIINYILLFILALEVSIKFFVQQKQVFINKMNIFDIFLLITNIIQVVLINKIDDNDIVNLQTLKNIFQMFKIFRFFRVVKTFKLLEDIFNLLFQIVPHVTSVLCLLIIIIYIYAVIGLYTFAYLKPQQYVNGYDLHFKNFSSSFFTLMRVASGEQWFQIAADIIRQQQPNFVCFKIKDYNEYIKYGKYIFLLTNINLIILKQGLNECGTKWGYLYIFSFHFFTSLIVLNLFIAIILDSMMTQDKANSTFQLLKIKNLWRKYDRKGYGFINFVDFWQFTSKIALIYGVRKDELVKIENKKSFLKFLDIPIYAQINEDGTKIFGIRFHDVVIRFTQISLLLKHGVMMQKYIQYNFFFKQKKWRRSSLGN</sequence>
<evidence type="ECO:0000256" key="13">
    <source>
        <dbReference type="SAM" id="Phobius"/>
    </source>
</evidence>
<feature type="transmembrane region" description="Helical" evidence="13">
    <location>
        <begin position="207"/>
        <end position="231"/>
    </location>
</feature>
<feature type="transmembrane region" description="Helical" evidence="13">
    <location>
        <begin position="66"/>
        <end position="84"/>
    </location>
</feature>
<feature type="transmembrane region" description="Helical" evidence="13">
    <location>
        <begin position="912"/>
        <end position="937"/>
    </location>
</feature>
<keyword evidence="7" id="KW-0851">Voltage-gated channel</keyword>
<dbReference type="eggNOG" id="KOG2301">
    <property type="taxonomic scope" value="Eukaryota"/>
</dbReference>
<feature type="transmembrane region" description="Helical" evidence="13">
    <location>
        <begin position="430"/>
        <end position="452"/>
    </location>
</feature>
<reference evidence="15 16" key="1">
    <citation type="submission" date="2011-07" db="EMBL/GenBank/DDBJ databases">
        <authorList>
            <person name="Coyne R."/>
            <person name="Brami D."/>
            <person name="Johnson J."/>
            <person name="Hostetler J."/>
            <person name="Hannick L."/>
            <person name="Clark T."/>
            <person name="Cassidy-Hanley D."/>
            <person name="Inman J."/>
        </authorList>
    </citation>
    <scope>NUCLEOTIDE SEQUENCE [LARGE SCALE GENOMIC DNA]</scope>
    <source>
        <strain evidence="15 16">G5</strain>
    </source>
</reference>
<feature type="transmembrane region" description="Helical" evidence="13">
    <location>
        <begin position="764"/>
        <end position="783"/>
    </location>
</feature>
<feature type="domain" description="Ion transport" evidence="14">
    <location>
        <begin position="996"/>
        <end position="1270"/>
    </location>
</feature>
<comment type="subcellular location">
    <subcellularLocation>
        <location evidence="1">Membrane</location>
        <topology evidence="1">Multi-pass membrane protein</topology>
    </subcellularLocation>
</comment>
<evidence type="ECO:0000256" key="12">
    <source>
        <dbReference type="ARBA" id="ARBA00023303"/>
    </source>
</evidence>
<evidence type="ECO:0000256" key="10">
    <source>
        <dbReference type="ARBA" id="ARBA00023136"/>
    </source>
</evidence>
<feature type="transmembrane region" description="Helical" evidence="13">
    <location>
        <begin position="997"/>
        <end position="1014"/>
    </location>
</feature>
<feature type="transmembrane region" description="Helical" evidence="13">
    <location>
        <begin position="1029"/>
        <end position="1048"/>
    </location>
</feature>
<feature type="transmembrane region" description="Helical" evidence="13">
    <location>
        <begin position="696"/>
        <end position="713"/>
    </location>
</feature>
<feature type="transmembrane region" description="Helical" evidence="13">
    <location>
        <begin position="513"/>
        <end position="535"/>
    </location>
</feature>
<feature type="transmembrane region" description="Helical" evidence="13">
    <location>
        <begin position="733"/>
        <end position="752"/>
    </location>
</feature>
<dbReference type="GeneID" id="14909719"/>
<keyword evidence="11" id="KW-0325">Glycoprotein</keyword>
<dbReference type="OrthoDB" id="431720at2759"/>
<evidence type="ECO:0000313" key="16">
    <source>
        <dbReference type="Proteomes" id="UP000008983"/>
    </source>
</evidence>
<dbReference type="Proteomes" id="UP000008983">
    <property type="component" value="Unassembled WGS sequence"/>
</dbReference>
<evidence type="ECO:0000256" key="3">
    <source>
        <dbReference type="ARBA" id="ARBA00022568"/>
    </source>
</evidence>
<evidence type="ECO:0000256" key="4">
    <source>
        <dbReference type="ARBA" id="ARBA00022673"/>
    </source>
</evidence>
<keyword evidence="4" id="KW-0107">Calcium channel</keyword>
<gene>
    <name evidence="15" type="ORF">IMG5_049970</name>
</gene>
<keyword evidence="8 13" id="KW-1133">Transmembrane helix</keyword>
<dbReference type="InterPro" id="IPR050599">
    <property type="entry name" value="VDCC_alpha-1_subunit"/>
</dbReference>
<dbReference type="RefSeq" id="XP_004037523.1">
    <property type="nucleotide sequence ID" value="XM_004037475.1"/>
</dbReference>
<protein>
    <recommendedName>
        <fullName evidence="14">Ion transport domain-containing protein</fullName>
    </recommendedName>
</protein>
<dbReference type="GO" id="GO:0008331">
    <property type="term" value="F:high voltage-gated calcium channel activity"/>
    <property type="evidence" value="ECO:0007669"/>
    <property type="project" value="TreeGrafter"/>
</dbReference>
<evidence type="ECO:0000256" key="9">
    <source>
        <dbReference type="ARBA" id="ARBA00023065"/>
    </source>
</evidence>
<keyword evidence="2" id="KW-0813">Transport</keyword>
<proteinExistence type="predicted"/>
<feature type="domain" description="Ion transport" evidence="14">
    <location>
        <begin position="695"/>
        <end position="946"/>
    </location>
</feature>
<dbReference type="STRING" id="857967.G0QML8"/>
<evidence type="ECO:0000256" key="11">
    <source>
        <dbReference type="ARBA" id="ARBA00023180"/>
    </source>
</evidence>
<dbReference type="OMA" id="RINNCEC"/>